<accession>A0A4Z2I6R7</accession>
<evidence type="ECO:0000256" key="1">
    <source>
        <dbReference type="SAM" id="MobiDB-lite"/>
    </source>
</evidence>
<proteinExistence type="predicted"/>
<comment type="caution">
    <text evidence="2">The sequence shown here is derived from an EMBL/GenBank/DDBJ whole genome shotgun (WGS) entry which is preliminary data.</text>
</comment>
<name>A0A4Z2I6R7_9TELE</name>
<evidence type="ECO:0000313" key="3">
    <source>
        <dbReference type="Proteomes" id="UP000314294"/>
    </source>
</evidence>
<evidence type="ECO:0000313" key="2">
    <source>
        <dbReference type="EMBL" id="TNN73727.1"/>
    </source>
</evidence>
<gene>
    <name evidence="2" type="ORF">EYF80_016107</name>
</gene>
<reference evidence="2 3" key="1">
    <citation type="submission" date="2019-03" db="EMBL/GenBank/DDBJ databases">
        <title>First draft genome of Liparis tanakae, snailfish: a comprehensive survey of snailfish specific genes.</title>
        <authorList>
            <person name="Kim W."/>
            <person name="Song I."/>
            <person name="Jeong J.-H."/>
            <person name="Kim D."/>
            <person name="Kim S."/>
            <person name="Ryu S."/>
            <person name="Song J.Y."/>
            <person name="Lee S.K."/>
        </authorList>
    </citation>
    <scope>NUCLEOTIDE SEQUENCE [LARGE SCALE GENOMIC DNA]</scope>
    <source>
        <tissue evidence="2">Muscle</tissue>
    </source>
</reference>
<protein>
    <submittedName>
        <fullName evidence="2">Uncharacterized protein</fullName>
    </submittedName>
</protein>
<dbReference type="AlphaFoldDB" id="A0A4Z2I6R7"/>
<dbReference type="Proteomes" id="UP000314294">
    <property type="component" value="Unassembled WGS sequence"/>
</dbReference>
<feature type="region of interest" description="Disordered" evidence="1">
    <location>
        <begin position="1"/>
        <end position="21"/>
    </location>
</feature>
<dbReference type="EMBL" id="SRLO01000122">
    <property type="protein sequence ID" value="TNN73727.1"/>
    <property type="molecule type" value="Genomic_DNA"/>
</dbReference>
<organism evidence="2 3">
    <name type="scientific">Liparis tanakae</name>
    <name type="common">Tanaka's snailfish</name>
    <dbReference type="NCBI Taxonomy" id="230148"/>
    <lineage>
        <taxon>Eukaryota</taxon>
        <taxon>Metazoa</taxon>
        <taxon>Chordata</taxon>
        <taxon>Craniata</taxon>
        <taxon>Vertebrata</taxon>
        <taxon>Euteleostomi</taxon>
        <taxon>Actinopterygii</taxon>
        <taxon>Neopterygii</taxon>
        <taxon>Teleostei</taxon>
        <taxon>Neoteleostei</taxon>
        <taxon>Acanthomorphata</taxon>
        <taxon>Eupercaria</taxon>
        <taxon>Perciformes</taxon>
        <taxon>Cottioidei</taxon>
        <taxon>Cottales</taxon>
        <taxon>Liparidae</taxon>
        <taxon>Liparis</taxon>
    </lineage>
</organism>
<keyword evidence="3" id="KW-1185">Reference proteome</keyword>
<sequence length="64" mass="6975">MLSGSSCGTPSPAARRRAVTSSGTSAILFITSLSCLIRSPALALQLSKWDVMRQNFWPLNSTWF</sequence>